<organism evidence="1">
    <name type="scientific">human gut metagenome</name>
    <dbReference type="NCBI Taxonomy" id="408170"/>
    <lineage>
        <taxon>unclassified sequences</taxon>
        <taxon>metagenomes</taxon>
        <taxon>organismal metagenomes</taxon>
    </lineage>
</organism>
<evidence type="ECO:0000313" key="1">
    <source>
        <dbReference type="EMBL" id="ETJ34497.1"/>
    </source>
</evidence>
<feature type="non-terminal residue" evidence="1">
    <location>
        <position position="1"/>
    </location>
</feature>
<proteinExistence type="predicted"/>
<name>W1XW88_9ZZZZ</name>
<sequence length="98" mass="11176">DNLYAIQKNIVKTLRNLDAVQKDEAVYSIKKYLLSKLEEFENASNDSNSKLVEKINQYFKTTKYGTLTVGINSDNVKTVTLVKNKKVLAQVNTNNVYK</sequence>
<gene>
    <name evidence="1" type="ORF">Q604_UNBC11078G0001</name>
</gene>
<comment type="caution">
    <text evidence="1">The sequence shown here is derived from an EMBL/GenBank/DDBJ whole genome shotgun (WGS) entry which is preliminary data.</text>
</comment>
<dbReference type="EMBL" id="AZMM01011078">
    <property type="protein sequence ID" value="ETJ34497.1"/>
    <property type="molecule type" value="Genomic_DNA"/>
</dbReference>
<accession>W1XW88</accession>
<feature type="non-terminal residue" evidence="1">
    <location>
        <position position="98"/>
    </location>
</feature>
<reference evidence="1" key="1">
    <citation type="submission" date="2013-12" db="EMBL/GenBank/DDBJ databases">
        <title>A Varibaculum cambriense genome reconstructed from a premature infant gut community with otherwise low bacterial novelty that shifts toward anaerobic metabolism during the third week of life.</title>
        <authorList>
            <person name="Brown C.T."/>
            <person name="Sharon I."/>
            <person name="Thomas B.C."/>
            <person name="Castelle C.J."/>
            <person name="Morowitz M.J."/>
            <person name="Banfield J.F."/>
        </authorList>
    </citation>
    <scope>NUCLEOTIDE SEQUENCE</scope>
</reference>
<protein>
    <submittedName>
        <fullName evidence="1">Uncharacterized protein</fullName>
    </submittedName>
</protein>
<dbReference type="AlphaFoldDB" id="W1XW88"/>